<dbReference type="EMBL" id="PSNY01000010">
    <property type="protein sequence ID" value="PPE69664.1"/>
    <property type="molecule type" value="Genomic_DNA"/>
</dbReference>
<dbReference type="AlphaFoldDB" id="A0A2S5T3V2"/>
<dbReference type="GO" id="GO:0005524">
    <property type="term" value="F:ATP binding"/>
    <property type="evidence" value="ECO:0007669"/>
    <property type="project" value="UniProtKB-KW"/>
</dbReference>
<dbReference type="Gene3D" id="3.30.450.20">
    <property type="entry name" value="PAS domain"/>
    <property type="match status" value="1"/>
</dbReference>
<keyword evidence="4" id="KW-0808">Transferase</keyword>
<dbReference type="PRINTS" id="PR00344">
    <property type="entry name" value="BCTRLSENSOR"/>
</dbReference>
<comment type="catalytic activity">
    <reaction evidence="1">
        <text>ATP + protein L-histidine = ADP + protein N-phospho-L-histidine.</text>
        <dbReference type="EC" id="2.7.13.3"/>
    </reaction>
</comment>
<keyword evidence="3" id="KW-0597">Phosphoprotein</keyword>
<keyword evidence="8" id="KW-0902">Two-component regulatory system</keyword>
<sequence length="693" mass="76228">MMPAEPLPPPTIRSLRRAFPWIALVGLLVVAQTALVWLTLDYESSQAQESVETAAAEVANEVKQNLARDLQSLQALLWNDPPLPQWRSDTTALLRARRELVRIERRGLDFGLEAAVESPYRAPVFSQLAREDILIDAEVACANARRLSGPAYSRSYFVPLPGGLGIELMDVCLPVLSHSQLSGYLIASYSLQGLLETSARDSRKGYELAFVEGDGTRLARLGSLERGRGVFVAQRIIDLPGISLQLRLDSATGKPDLIPNLSTALVLGLSLALGAVVVLLVRDVRKRAEAERGLAEALAFRKAMEDSLVTGLRARDLDGRITYVNPAFCEMVGFSAEELIGKMTAEDPPPYWPPEMIAEYTRRQKGRIAGEAPPREGYETTFMRRNGERFPVMVFEAPLVDGNGKHAGWMGAMVDISAQRRVEELSRQQHEKLQAAARLATMGEMASLLSHELNQPLAAISSYATGSLNLMQQGETDPQTLGMIMQAIARIAEQAERAGRVIKSVHDFVRRREHLHESIRADRLIEAVMPLVNLHARKTGTRVEIDVPKAPAPVPRVVCDRTMVEQVLLNLARNGIQAMDQVPPERRVLRFKARQLHPRWVEFTVIDHGVGIPPEVAERLFTPFFTTKREGMGLGLSLCRTVVEQHGGVLTFEPLPAAEGSGTQFRFTLAADVNSAASRDAAAGRPAEPSTSP</sequence>
<proteinExistence type="predicted"/>
<name>A0A2S5T3V2_9BURK</name>
<dbReference type="PROSITE" id="PS50112">
    <property type="entry name" value="PAS"/>
    <property type="match status" value="1"/>
</dbReference>
<evidence type="ECO:0000256" key="1">
    <source>
        <dbReference type="ARBA" id="ARBA00000085"/>
    </source>
</evidence>
<dbReference type="GO" id="GO:0006355">
    <property type="term" value="P:regulation of DNA-templated transcription"/>
    <property type="evidence" value="ECO:0007669"/>
    <property type="project" value="InterPro"/>
</dbReference>
<evidence type="ECO:0000256" key="4">
    <source>
        <dbReference type="ARBA" id="ARBA00022679"/>
    </source>
</evidence>
<reference evidence="9 10" key="1">
    <citation type="submission" date="2018-02" db="EMBL/GenBank/DDBJ databases">
        <title>Reclassifiation of [Polyangium] brachysporum DSM 7029 as Guopingzhaonella breviflexa gen. nov., sp. nov., a member of the family Comamonadaceae.</title>
        <authorList>
            <person name="Tang B."/>
        </authorList>
    </citation>
    <scope>NUCLEOTIDE SEQUENCE [LARGE SCALE GENOMIC DNA]</scope>
    <source>
        <strain evidence="9 10">DSM 15344</strain>
    </source>
</reference>
<dbReference type="PANTHER" id="PTHR43065:SF10">
    <property type="entry name" value="PEROXIDE STRESS-ACTIVATED HISTIDINE KINASE MAK3"/>
    <property type="match status" value="1"/>
</dbReference>
<dbReference type="InterPro" id="IPR004358">
    <property type="entry name" value="Sig_transdc_His_kin-like_C"/>
</dbReference>
<evidence type="ECO:0000313" key="10">
    <source>
        <dbReference type="Proteomes" id="UP000239406"/>
    </source>
</evidence>
<dbReference type="InterPro" id="IPR000014">
    <property type="entry name" value="PAS"/>
</dbReference>
<dbReference type="SMART" id="SM00091">
    <property type="entry name" value="PAS"/>
    <property type="match status" value="1"/>
</dbReference>
<dbReference type="PANTHER" id="PTHR43065">
    <property type="entry name" value="SENSOR HISTIDINE KINASE"/>
    <property type="match status" value="1"/>
</dbReference>
<dbReference type="InterPro" id="IPR003661">
    <property type="entry name" value="HisK_dim/P_dom"/>
</dbReference>
<dbReference type="Proteomes" id="UP000239406">
    <property type="component" value="Unassembled WGS sequence"/>
</dbReference>
<keyword evidence="6 9" id="KW-0418">Kinase</keyword>
<evidence type="ECO:0000256" key="8">
    <source>
        <dbReference type="ARBA" id="ARBA00023012"/>
    </source>
</evidence>
<dbReference type="RefSeq" id="WP_104357700.1">
    <property type="nucleotide sequence ID" value="NZ_CP064338.1"/>
</dbReference>
<evidence type="ECO:0000256" key="6">
    <source>
        <dbReference type="ARBA" id="ARBA00022777"/>
    </source>
</evidence>
<evidence type="ECO:0000256" key="5">
    <source>
        <dbReference type="ARBA" id="ARBA00022741"/>
    </source>
</evidence>
<dbReference type="SMART" id="SM00388">
    <property type="entry name" value="HisKA"/>
    <property type="match status" value="1"/>
</dbReference>
<gene>
    <name evidence="9" type="ORF">C1702_10730</name>
</gene>
<dbReference type="PROSITE" id="PS50113">
    <property type="entry name" value="PAC"/>
    <property type="match status" value="1"/>
</dbReference>
<dbReference type="PROSITE" id="PS50109">
    <property type="entry name" value="HIS_KIN"/>
    <property type="match status" value="1"/>
</dbReference>
<evidence type="ECO:0000256" key="7">
    <source>
        <dbReference type="ARBA" id="ARBA00022840"/>
    </source>
</evidence>
<dbReference type="SUPFAM" id="SSF55874">
    <property type="entry name" value="ATPase domain of HSP90 chaperone/DNA topoisomerase II/histidine kinase"/>
    <property type="match status" value="1"/>
</dbReference>
<dbReference type="Gene3D" id="1.10.287.130">
    <property type="match status" value="1"/>
</dbReference>
<keyword evidence="10" id="KW-1185">Reference proteome</keyword>
<evidence type="ECO:0000256" key="3">
    <source>
        <dbReference type="ARBA" id="ARBA00022553"/>
    </source>
</evidence>
<dbReference type="InterPro" id="IPR035965">
    <property type="entry name" value="PAS-like_dom_sf"/>
</dbReference>
<dbReference type="SUPFAM" id="SSF47384">
    <property type="entry name" value="Homodimeric domain of signal transducing histidine kinase"/>
    <property type="match status" value="1"/>
</dbReference>
<dbReference type="SUPFAM" id="SSF55785">
    <property type="entry name" value="PYP-like sensor domain (PAS domain)"/>
    <property type="match status" value="1"/>
</dbReference>
<dbReference type="InterPro" id="IPR036097">
    <property type="entry name" value="HisK_dim/P_sf"/>
</dbReference>
<dbReference type="CDD" id="cd00082">
    <property type="entry name" value="HisKA"/>
    <property type="match status" value="1"/>
</dbReference>
<dbReference type="SMART" id="SM00387">
    <property type="entry name" value="HATPase_c"/>
    <property type="match status" value="1"/>
</dbReference>
<dbReference type="Pfam" id="PF02518">
    <property type="entry name" value="HATPase_c"/>
    <property type="match status" value="1"/>
</dbReference>
<dbReference type="EC" id="2.7.13.3" evidence="2"/>
<dbReference type="InterPro" id="IPR000700">
    <property type="entry name" value="PAS-assoc_C"/>
</dbReference>
<keyword evidence="7" id="KW-0067">ATP-binding</keyword>
<dbReference type="Gene3D" id="3.30.565.10">
    <property type="entry name" value="Histidine kinase-like ATPase, C-terminal domain"/>
    <property type="match status" value="1"/>
</dbReference>
<accession>A0A2S5T3V2</accession>
<dbReference type="CDD" id="cd00130">
    <property type="entry name" value="PAS"/>
    <property type="match status" value="1"/>
</dbReference>
<keyword evidence="5" id="KW-0547">Nucleotide-binding</keyword>
<dbReference type="InterPro" id="IPR036890">
    <property type="entry name" value="HATPase_C_sf"/>
</dbReference>
<evidence type="ECO:0000313" key="9">
    <source>
        <dbReference type="EMBL" id="PPE69664.1"/>
    </source>
</evidence>
<evidence type="ECO:0000256" key="2">
    <source>
        <dbReference type="ARBA" id="ARBA00012438"/>
    </source>
</evidence>
<dbReference type="InterPro" id="IPR005467">
    <property type="entry name" value="His_kinase_dom"/>
</dbReference>
<organism evidence="9 10">
    <name type="scientific">Caldimonas thermodepolymerans</name>
    <dbReference type="NCBI Taxonomy" id="215580"/>
    <lineage>
        <taxon>Bacteria</taxon>
        <taxon>Pseudomonadati</taxon>
        <taxon>Pseudomonadota</taxon>
        <taxon>Betaproteobacteria</taxon>
        <taxon>Burkholderiales</taxon>
        <taxon>Sphaerotilaceae</taxon>
        <taxon>Caldimonas</taxon>
    </lineage>
</organism>
<dbReference type="Pfam" id="PF00989">
    <property type="entry name" value="PAS"/>
    <property type="match status" value="1"/>
</dbReference>
<protein>
    <recommendedName>
        <fullName evidence="2">histidine kinase</fullName>
        <ecNumber evidence="2">2.7.13.3</ecNumber>
    </recommendedName>
</protein>
<dbReference type="Pfam" id="PF00512">
    <property type="entry name" value="HisKA"/>
    <property type="match status" value="1"/>
</dbReference>
<dbReference type="GO" id="GO:0000155">
    <property type="term" value="F:phosphorelay sensor kinase activity"/>
    <property type="evidence" value="ECO:0007669"/>
    <property type="project" value="InterPro"/>
</dbReference>
<dbReference type="NCBIfam" id="TIGR00229">
    <property type="entry name" value="sensory_box"/>
    <property type="match status" value="1"/>
</dbReference>
<dbReference type="InterPro" id="IPR003594">
    <property type="entry name" value="HATPase_dom"/>
</dbReference>
<dbReference type="InterPro" id="IPR013767">
    <property type="entry name" value="PAS_fold"/>
</dbReference>
<comment type="caution">
    <text evidence="9">The sequence shown here is derived from an EMBL/GenBank/DDBJ whole genome shotgun (WGS) entry which is preliminary data.</text>
</comment>